<evidence type="ECO:0000313" key="2">
    <source>
        <dbReference type="Proteomes" id="UP000238034"/>
    </source>
</evidence>
<proteinExistence type="predicted"/>
<dbReference type="Gene3D" id="2.60.40.1120">
    <property type="entry name" value="Carboxypeptidase-like, regulatory domain"/>
    <property type="match status" value="1"/>
</dbReference>
<keyword evidence="1" id="KW-0378">Hydrolase</keyword>
<accession>A0A2T0TV08</accession>
<comment type="caution">
    <text evidence="1">The sequence shown here is derived from an EMBL/GenBank/DDBJ whole genome shotgun (WGS) entry which is preliminary data.</text>
</comment>
<evidence type="ECO:0000313" key="1">
    <source>
        <dbReference type="EMBL" id="PRY49524.1"/>
    </source>
</evidence>
<dbReference type="SUPFAM" id="SSF49464">
    <property type="entry name" value="Carboxypeptidase regulatory domain-like"/>
    <property type="match status" value="1"/>
</dbReference>
<keyword evidence="1" id="KW-0645">Protease</keyword>
<keyword evidence="1" id="KW-0121">Carboxypeptidase</keyword>
<dbReference type="Pfam" id="PF13715">
    <property type="entry name" value="CarbopepD_reg_2"/>
    <property type="match status" value="1"/>
</dbReference>
<reference evidence="1 2" key="1">
    <citation type="submission" date="2018-03" db="EMBL/GenBank/DDBJ databases">
        <title>Genomic Encyclopedia of Type Strains, Phase III (KMG-III): the genomes of soil and plant-associated and newly described type strains.</title>
        <authorList>
            <person name="Whitman W."/>
        </authorList>
    </citation>
    <scope>NUCLEOTIDE SEQUENCE [LARGE SCALE GENOMIC DNA]</scope>
    <source>
        <strain evidence="1 2">CGMCC 1.9313</strain>
    </source>
</reference>
<dbReference type="InterPro" id="IPR008969">
    <property type="entry name" value="CarboxyPept-like_regulatory"/>
</dbReference>
<organism evidence="1 2">
    <name type="scientific">Arcticibacter pallidicorallinus</name>
    <dbReference type="NCBI Taxonomy" id="1259464"/>
    <lineage>
        <taxon>Bacteria</taxon>
        <taxon>Pseudomonadati</taxon>
        <taxon>Bacteroidota</taxon>
        <taxon>Sphingobacteriia</taxon>
        <taxon>Sphingobacteriales</taxon>
        <taxon>Sphingobacteriaceae</taxon>
        <taxon>Arcticibacter</taxon>
    </lineage>
</organism>
<dbReference type="InterPro" id="IPR043741">
    <property type="entry name" value="DUF5686"/>
</dbReference>
<dbReference type="Proteomes" id="UP000238034">
    <property type="component" value="Unassembled WGS sequence"/>
</dbReference>
<dbReference type="EMBL" id="PVTH01000011">
    <property type="protein sequence ID" value="PRY49524.1"/>
    <property type="molecule type" value="Genomic_DNA"/>
</dbReference>
<name>A0A2T0TV08_9SPHI</name>
<dbReference type="GO" id="GO:0004180">
    <property type="term" value="F:carboxypeptidase activity"/>
    <property type="evidence" value="ECO:0007669"/>
    <property type="project" value="UniProtKB-KW"/>
</dbReference>
<protein>
    <submittedName>
        <fullName evidence="1">Carboxypeptidase-like protein</fullName>
    </submittedName>
</protein>
<sequence>MVILSLQSYSQGIRGKIFGSDGKPLPYASVFITDSQSGTSANANGEYQVRLPNGTHKIRIQNIGYGSQEAVVEVADGWTDRDFLLKVQDYLLQEVQVDKGRKQDYAYTIMRNAIAKSKFHRLQYKSYQMRVYVKGTGELLKAPFFVKGKLKKEGVKLNEAYTSESVSIVSFSQPDKVTEKVIAVRSTGENSGAGSPSMFISETFYQDKVANILSPLSRSAFQYYSFRYEGSFTEGKDIINKIRVIPKSKGDNIFDGHIYIVEDEWAIHSVNLRTSLLGFPILVKQNFAEVAPRLWLPVHHQYEFAGSVLGFAGHYKYIASCSQFKVVIDEKLKAEAQVIATVPTGDAEPAVRQEPNGQPVTRRQFRKMIDEYEKESLRQQKNPKVVAERTIETDTLAHKKDSTFWTEERSTPLTEKEIQGYRRDDSLAKASVAKEAAKDSSRVGSGKFNGLQLITGGSYRIDSLTRISIHPTLKQFYYNTVEGFNINFSAELRKSFENSKRKLSFTPSLRYGLASERFYAKAKLEYGTRANSFSFEGGSFVSQFNPEDPIHPLVNSITSLISRRNFMKIYQKDYLRGAYSYKPSPFLSLTVGAEFARRTELFNNTNYSFFRRESRAYTDNRPENIELGHAGFQTHNAVITDVMLRYRPGEAYKLYNGRKVPLFDRSPEFLLHYRKGIAGLADSKVDFDQLEIGINHSFPAGLGSVLSFELRGGAFLNNKQTYLMDYKHFDANRTFLGSLKPAGSFRLLDYYNYSTDNTYLSANVYYQLRKLLITRIPEVRLAGLKESLFVNYLKTKYSPHYYELGYSLDNVFRIFRIELAASFEGRHYHDKGIRLGIASMFQVNGR</sequence>
<dbReference type="AlphaFoldDB" id="A0A2T0TV08"/>
<dbReference type="RefSeq" id="WP_245925529.1">
    <property type="nucleotide sequence ID" value="NZ_PVTH01000011.1"/>
</dbReference>
<keyword evidence="2" id="KW-1185">Reference proteome</keyword>
<gene>
    <name evidence="1" type="ORF">B0I27_11180</name>
</gene>
<dbReference type="Pfam" id="PF18939">
    <property type="entry name" value="DUF5686"/>
    <property type="match status" value="1"/>
</dbReference>